<protein>
    <recommendedName>
        <fullName evidence="5">C3H1-type domain-containing protein</fullName>
    </recommendedName>
</protein>
<evidence type="ECO:0000256" key="1">
    <source>
        <dbReference type="ARBA" id="ARBA00022723"/>
    </source>
</evidence>
<dbReference type="Pfam" id="PF18345">
    <property type="entry name" value="zf_CCCH_4"/>
    <property type="match status" value="1"/>
</dbReference>
<dbReference type="SUPFAM" id="SSF57667">
    <property type="entry name" value="beta-beta-alpha zinc fingers"/>
    <property type="match status" value="1"/>
</dbReference>
<dbReference type="InterPro" id="IPR036236">
    <property type="entry name" value="Znf_C2H2_sf"/>
</dbReference>
<keyword evidence="3 4" id="KW-0862">Zinc</keyword>
<dbReference type="SMART" id="SM00356">
    <property type="entry name" value="ZnF_C3H1"/>
    <property type="match status" value="1"/>
</dbReference>
<evidence type="ECO:0000256" key="4">
    <source>
        <dbReference type="PROSITE-ProRule" id="PRU00723"/>
    </source>
</evidence>
<dbReference type="GO" id="GO:0005689">
    <property type="term" value="C:U12-type spliceosomal complex"/>
    <property type="evidence" value="ECO:0007669"/>
    <property type="project" value="TreeGrafter"/>
</dbReference>
<dbReference type="GO" id="GO:0008270">
    <property type="term" value="F:zinc ion binding"/>
    <property type="evidence" value="ECO:0007669"/>
    <property type="project" value="UniProtKB-KW"/>
</dbReference>
<dbReference type="SUPFAM" id="SSF90229">
    <property type="entry name" value="CCCH zinc finger"/>
    <property type="match status" value="1"/>
</dbReference>
<dbReference type="InterPro" id="IPR013085">
    <property type="entry name" value="U1-CZ_Znf_C2H2"/>
</dbReference>
<evidence type="ECO:0000259" key="5">
    <source>
        <dbReference type="PROSITE" id="PS50103"/>
    </source>
</evidence>
<feature type="zinc finger region" description="C3H1-type" evidence="4">
    <location>
        <begin position="107"/>
        <end position="135"/>
    </location>
</feature>
<evidence type="ECO:0000256" key="3">
    <source>
        <dbReference type="ARBA" id="ARBA00022833"/>
    </source>
</evidence>
<comment type="caution">
    <text evidence="6">The sequence shown here is derived from an EMBL/GenBank/DDBJ whole genome shotgun (WGS) entry which is preliminary data.</text>
</comment>
<accession>A0A816GS08</accession>
<dbReference type="PANTHER" id="PTHR16465:SF0">
    <property type="entry name" value="ZINC FINGER MATRIN-TYPE PROTEIN 5"/>
    <property type="match status" value="1"/>
</dbReference>
<keyword evidence="2 4" id="KW-0863">Zinc-finger</keyword>
<dbReference type="InterPro" id="IPR000571">
    <property type="entry name" value="Znf_CCCH"/>
</dbReference>
<evidence type="ECO:0000313" key="6">
    <source>
        <dbReference type="EMBL" id="CAF1677162.1"/>
    </source>
</evidence>
<dbReference type="Gene3D" id="3.30.160.60">
    <property type="entry name" value="Classic Zinc Finger"/>
    <property type="match status" value="1"/>
</dbReference>
<gene>
    <name evidence="6" type="ORF">XAT740_LOCUS59827</name>
</gene>
<dbReference type="EMBL" id="CAJNOR010014189">
    <property type="protein sequence ID" value="CAF1677162.1"/>
    <property type="molecule type" value="Genomic_DNA"/>
</dbReference>
<dbReference type="InterPro" id="IPR036855">
    <property type="entry name" value="Znf_CCCH_sf"/>
</dbReference>
<feature type="domain" description="C3H1-type" evidence="5">
    <location>
        <begin position="107"/>
        <end position="135"/>
    </location>
</feature>
<organism evidence="6 7">
    <name type="scientific">Adineta ricciae</name>
    <name type="common">Rotifer</name>
    <dbReference type="NCBI Taxonomy" id="249248"/>
    <lineage>
        <taxon>Eukaryota</taxon>
        <taxon>Metazoa</taxon>
        <taxon>Spiralia</taxon>
        <taxon>Gnathifera</taxon>
        <taxon>Rotifera</taxon>
        <taxon>Eurotatoria</taxon>
        <taxon>Bdelloidea</taxon>
        <taxon>Adinetida</taxon>
        <taxon>Adinetidae</taxon>
        <taxon>Adineta</taxon>
    </lineage>
</organism>
<sequence length="178" mass="21206">MTERLVQSYPSWLNQYSSEQDENQWSFLLKRQEEYYQTQLNSLHSVLTTTHHALRNMGRKYHCEYCDKRIPPGLTHRKNHNRAVQHINNKRMYYLQFKDPAEILLDERSKRMCNKWIQTGSCPFGENCKYSHRSIYELTQLIEQAKQNSFSSSSNFDVQRWIAKKLPSDIILPVSLSS</sequence>
<dbReference type="PROSITE" id="PS50103">
    <property type="entry name" value="ZF_C3H1"/>
    <property type="match status" value="1"/>
</dbReference>
<keyword evidence="7" id="KW-1185">Reference proteome</keyword>
<dbReference type="AlphaFoldDB" id="A0A816GS08"/>
<evidence type="ECO:0000313" key="7">
    <source>
        <dbReference type="Proteomes" id="UP000663828"/>
    </source>
</evidence>
<dbReference type="Pfam" id="PF06220">
    <property type="entry name" value="zf-U1"/>
    <property type="match status" value="1"/>
</dbReference>
<dbReference type="PANTHER" id="PTHR16465">
    <property type="entry name" value="NUCLEASE-RELATED"/>
    <property type="match status" value="1"/>
</dbReference>
<dbReference type="Gene3D" id="4.10.1000.10">
    <property type="entry name" value="Zinc finger, CCCH-type"/>
    <property type="match status" value="1"/>
</dbReference>
<evidence type="ECO:0000256" key="2">
    <source>
        <dbReference type="ARBA" id="ARBA00022771"/>
    </source>
</evidence>
<proteinExistence type="predicted"/>
<name>A0A816GS08_ADIRI</name>
<dbReference type="Proteomes" id="UP000663828">
    <property type="component" value="Unassembled WGS sequence"/>
</dbReference>
<reference evidence="6" key="1">
    <citation type="submission" date="2021-02" db="EMBL/GenBank/DDBJ databases">
        <authorList>
            <person name="Nowell W R."/>
        </authorList>
    </citation>
    <scope>NUCLEOTIDE SEQUENCE</scope>
</reference>
<keyword evidence="1 4" id="KW-0479">Metal-binding</keyword>